<evidence type="ECO:0000313" key="3">
    <source>
        <dbReference type="Proteomes" id="UP000324133"/>
    </source>
</evidence>
<gene>
    <name evidence="2" type="ORF">FOA19_15210</name>
</gene>
<feature type="domain" description="DinB-like" evidence="1">
    <location>
        <begin position="20"/>
        <end position="176"/>
    </location>
</feature>
<organism evidence="2 3">
    <name type="scientific">Rufibacter hautae</name>
    <dbReference type="NCBI Taxonomy" id="2595005"/>
    <lineage>
        <taxon>Bacteria</taxon>
        <taxon>Pseudomonadati</taxon>
        <taxon>Bacteroidota</taxon>
        <taxon>Cytophagia</taxon>
        <taxon>Cytophagales</taxon>
        <taxon>Hymenobacteraceae</taxon>
        <taxon>Rufibacter</taxon>
    </lineage>
</organism>
<dbReference type="Gene3D" id="1.20.120.450">
    <property type="entry name" value="dinb family like domain"/>
    <property type="match status" value="1"/>
</dbReference>
<reference evidence="2 3" key="1">
    <citation type="submission" date="2019-07" db="EMBL/GenBank/DDBJ databases">
        <title>Rufibacter sp. nov., isolated from lake sediment.</title>
        <authorList>
            <person name="Qu J.-H."/>
        </authorList>
    </citation>
    <scope>NUCLEOTIDE SEQUENCE [LARGE SCALE GENOMIC DNA]</scope>
    <source>
        <strain evidence="2 3">NBS58-1</strain>
    </source>
</reference>
<dbReference type="OrthoDB" id="979115at2"/>
<proteinExistence type="predicted"/>
<name>A0A5B6TGY3_9BACT</name>
<dbReference type="AlphaFoldDB" id="A0A5B6TGY3"/>
<dbReference type="Pfam" id="PF12867">
    <property type="entry name" value="DinB_2"/>
    <property type="match status" value="1"/>
</dbReference>
<keyword evidence="3" id="KW-1185">Reference proteome</keyword>
<protein>
    <submittedName>
        <fullName evidence="2">DinB family protein</fullName>
    </submittedName>
</protein>
<sequence length="181" mass="21014">MPLKKPIAMNQQLQSSFQLLEKQREEFSAWVQKAPAVLQHRKPSADQWSAAQLLFHLAKVDQQVVNGLEKRLGSGKALRPMRLGTRVRSFLLNLFLRLPIKFKAPPAVSEVPEEVQIPAVIKDWQDTRARLLVLVSGFPENQLNREVFFHPRSGMITLPQTLRFMLEHTEHHRRQMRRLLS</sequence>
<dbReference type="RefSeq" id="WP_149091633.1">
    <property type="nucleotide sequence ID" value="NZ_VKKY01000002.1"/>
</dbReference>
<comment type="caution">
    <text evidence="2">The sequence shown here is derived from an EMBL/GenBank/DDBJ whole genome shotgun (WGS) entry which is preliminary data.</text>
</comment>
<dbReference type="InterPro" id="IPR024775">
    <property type="entry name" value="DinB-like"/>
</dbReference>
<dbReference type="EMBL" id="VKKY01000002">
    <property type="protein sequence ID" value="KAA3438575.1"/>
    <property type="molecule type" value="Genomic_DNA"/>
</dbReference>
<accession>A0A5B6TGY3</accession>
<evidence type="ECO:0000313" key="2">
    <source>
        <dbReference type="EMBL" id="KAA3438575.1"/>
    </source>
</evidence>
<dbReference type="InterPro" id="IPR034660">
    <property type="entry name" value="DinB/YfiT-like"/>
</dbReference>
<evidence type="ECO:0000259" key="1">
    <source>
        <dbReference type="Pfam" id="PF12867"/>
    </source>
</evidence>
<dbReference type="Proteomes" id="UP000324133">
    <property type="component" value="Unassembled WGS sequence"/>
</dbReference>
<dbReference type="SUPFAM" id="SSF109854">
    <property type="entry name" value="DinB/YfiT-like putative metalloenzymes"/>
    <property type="match status" value="1"/>
</dbReference>